<proteinExistence type="predicted"/>
<protein>
    <submittedName>
        <fullName evidence="1">9367_t:CDS:1</fullName>
    </submittedName>
</protein>
<organism evidence="1 2">
    <name type="scientific">Acaulospora colombiana</name>
    <dbReference type="NCBI Taxonomy" id="27376"/>
    <lineage>
        <taxon>Eukaryota</taxon>
        <taxon>Fungi</taxon>
        <taxon>Fungi incertae sedis</taxon>
        <taxon>Mucoromycota</taxon>
        <taxon>Glomeromycotina</taxon>
        <taxon>Glomeromycetes</taxon>
        <taxon>Diversisporales</taxon>
        <taxon>Acaulosporaceae</taxon>
        <taxon>Acaulospora</taxon>
    </lineage>
</organism>
<reference evidence="1" key="1">
    <citation type="submission" date="2021-06" db="EMBL/GenBank/DDBJ databases">
        <authorList>
            <person name="Kallberg Y."/>
            <person name="Tangrot J."/>
            <person name="Rosling A."/>
        </authorList>
    </citation>
    <scope>NUCLEOTIDE SEQUENCE</scope>
    <source>
        <strain evidence="1">CL356</strain>
    </source>
</reference>
<comment type="caution">
    <text evidence="1">The sequence shown here is derived from an EMBL/GenBank/DDBJ whole genome shotgun (WGS) entry which is preliminary data.</text>
</comment>
<keyword evidence="2" id="KW-1185">Reference proteome</keyword>
<feature type="non-terminal residue" evidence="1">
    <location>
        <position position="271"/>
    </location>
</feature>
<sequence length="271" mass="30065">GVNNTPAGQKQHALMFMDRVDYPVQQAYSLGEREVTVRDPRRLAESSGVVVLTPTDHILGNVYENQDINEINSFPPRFKATSQSVGHVMRKSNPIKPFARFDPAAMTPQLAHDTDEWDESLVLYLLPPTPPVKRGNGTIIRPLPSKNSEARHLFIFSVLNHNHPSPDLFSMWIPKITVPNIWRHSLVLATPSNTSSSSREGSPSKLPVGIFTGMKIKIIDAKLTPKVVAELSDMAEENGGRLIANADKADVVVTEIGSRIRLERHITWEAA</sequence>
<gene>
    <name evidence="1" type="ORF">ACOLOM_LOCUS12817</name>
</gene>
<name>A0ACA9QHV1_9GLOM</name>
<evidence type="ECO:0000313" key="2">
    <source>
        <dbReference type="Proteomes" id="UP000789525"/>
    </source>
</evidence>
<dbReference type="Proteomes" id="UP000789525">
    <property type="component" value="Unassembled WGS sequence"/>
</dbReference>
<accession>A0ACA9QHV1</accession>
<feature type="non-terminal residue" evidence="1">
    <location>
        <position position="1"/>
    </location>
</feature>
<evidence type="ECO:0000313" key="1">
    <source>
        <dbReference type="EMBL" id="CAG8753422.1"/>
    </source>
</evidence>
<dbReference type="EMBL" id="CAJVPT010054477">
    <property type="protein sequence ID" value="CAG8753422.1"/>
    <property type="molecule type" value="Genomic_DNA"/>
</dbReference>